<sequence length="115" mass="12952">MSRSKQQGGSKQQGSTRQRSGQGQRGGAQGEGTREVRGGVAQKVQPDEQLAAIVGKEPLTRAELTKRIWDYIKSNDLQDAEDRRQILADDRLRPIFGKDRVSMFEMTKLVNMHVR</sequence>
<dbReference type="InterPro" id="IPR003121">
    <property type="entry name" value="SWIB_MDM2_domain"/>
</dbReference>
<evidence type="ECO:0000256" key="1">
    <source>
        <dbReference type="SAM" id="MobiDB-lite"/>
    </source>
</evidence>
<dbReference type="OrthoDB" id="8019446at2"/>
<dbReference type="InterPro" id="IPR036885">
    <property type="entry name" value="SWIB_MDM2_dom_sf"/>
</dbReference>
<dbReference type="RefSeq" id="WP_119314154.1">
    <property type="nucleotide sequence ID" value="NZ_QXDL01000026.1"/>
</dbReference>
<protein>
    <submittedName>
        <fullName evidence="3">SWIB/MDM2 domain protein</fullName>
    </submittedName>
</protein>
<evidence type="ECO:0000259" key="2">
    <source>
        <dbReference type="PROSITE" id="PS51925"/>
    </source>
</evidence>
<feature type="domain" description="DM2" evidence="2">
    <location>
        <begin position="39"/>
        <end position="115"/>
    </location>
</feature>
<name>A0A399EV50_9DEIN</name>
<dbReference type="InterPro" id="IPR019835">
    <property type="entry name" value="SWIB_domain"/>
</dbReference>
<dbReference type="Proteomes" id="UP000265715">
    <property type="component" value="Unassembled WGS sequence"/>
</dbReference>
<dbReference type="Pfam" id="PF02201">
    <property type="entry name" value="SWIB"/>
    <property type="match status" value="1"/>
</dbReference>
<evidence type="ECO:0000313" key="4">
    <source>
        <dbReference type="Proteomes" id="UP000265715"/>
    </source>
</evidence>
<dbReference type="PANTHER" id="PTHR13844">
    <property type="entry name" value="SWI/SNF-RELATED MATRIX-ASSOCIATED ACTIN-DEPENDENT REGULATOR OF CHROMATIN SUBFAMILY D"/>
    <property type="match status" value="1"/>
</dbReference>
<dbReference type="Gene3D" id="1.10.245.10">
    <property type="entry name" value="SWIB/MDM2 domain"/>
    <property type="match status" value="1"/>
</dbReference>
<comment type="caution">
    <text evidence="3">The sequence shown here is derived from an EMBL/GenBank/DDBJ whole genome shotgun (WGS) entry which is preliminary data.</text>
</comment>
<reference evidence="3 4" key="1">
    <citation type="submission" date="2018-08" db="EMBL/GenBank/DDBJ databases">
        <title>Meiothermus terrae DSM 26712 genome sequencing project.</title>
        <authorList>
            <person name="Da Costa M.S."/>
            <person name="Albuquerque L."/>
            <person name="Raposo P."/>
            <person name="Froufe H.J.C."/>
            <person name="Barroso C.S."/>
            <person name="Egas C."/>
        </authorList>
    </citation>
    <scope>NUCLEOTIDE SEQUENCE [LARGE SCALE GENOMIC DNA]</scope>
    <source>
        <strain evidence="3 4">DSM 26712</strain>
    </source>
</reference>
<accession>A0A399EV50</accession>
<dbReference type="AlphaFoldDB" id="A0A399EV50"/>
<organism evidence="3 4">
    <name type="scientific">Calidithermus terrae</name>
    <dbReference type="NCBI Taxonomy" id="1408545"/>
    <lineage>
        <taxon>Bacteria</taxon>
        <taxon>Thermotogati</taxon>
        <taxon>Deinococcota</taxon>
        <taxon>Deinococci</taxon>
        <taxon>Thermales</taxon>
        <taxon>Thermaceae</taxon>
        <taxon>Calidithermus</taxon>
    </lineage>
</organism>
<dbReference type="CDD" id="cd10567">
    <property type="entry name" value="SWIB-MDM2_like"/>
    <property type="match status" value="1"/>
</dbReference>
<dbReference type="PROSITE" id="PS51925">
    <property type="entry name" value="SWIB_MDM2"/>
    <property type="match status" value="1"/>
</dbReference>
<dbReference type="SUPFAM" id="SSF47592">
    <property type="entry name" value="SWIB/MDM2 domain"/>
    <property type="match status" value="1"/>
</dbReference>
<dbReference type="SMART" id="SM00151">
    <property type="entry name" value="SWIB"/>
    <property type="match status" value="1"/>
</dbReference>
<evidence type="ECO:0000313" key="3">
    <source>
        <dbReference type="EMBL" id="RIH88507.1"/>
    </source>
</evidence>
<feature type="region of interest" description="Disordered" evidence="1">
    <location>
        <begin position="1"/>
        <end position="43"/>
    </location>
</feature>
<proteinExistence type="predicted"/>
<keyword evidence="4" id="KW-1185">Reference proteome</keyword>
<gene>
    <name evidence="3" type="ORF">Mterra_00969</name>
</gene>
<feature type="compositionally biased region" description="Low complexity" evidence="1">
    <location>
        <begin position="1"/>
        <end position="22"/>
    </location>
</feature>
<dbReference type="EMBL" id="QXDL01000026">
    <property type="protein sequence ID" value="RIH88507.1"/>
    <property type="molecule type" value="Genomic_DNA"/>
</dbReference>